<organism evidence="2 3">
    <name type="scientific">Cymbomonas tetramitiformis</name>
    <dbReference type="NCBI Taxonomy" id="36881"/>
    <lineage>
        <taxon>Eukaryota</taxon>
        <taxon>Viridiplantae</taxon>
        <taxon>Chlorophyta</taxon>
        <taxon>Pyramimonadophyceae</taxon>
        <taxon>Pyramimonadales</taxon>
        <taxon>Pyramimonadaceae</taxon>
        <taxon>Cymbomonas</taxon>
    </lineage>
</organism>
<keyword evidence="3" id="KW-1185">Reference proteome</keyword>
<reference evidence="2 3" key="1">
    <citation type="journal article" date="2015" name="Genome Biol. Evol.">
        <title>Comparative Genomics of a Bacterivorous Green Alga Reveals Evolutionary Causalities and Consequences of Phago-Mixotrophic Mode of Nutrition.</title>
        <authorList>
            <person name="Burns J.A."/>
            <person name="Paasch A."/>
            <person name="Narechania A."/>
            <person name="Kim E."/>
        </authorList>
    </citation>
    <scope>NUCLEOTIDE SEQUENCE [LARGE SCALE GENOMIC DNA]</scope>
    <source>
        <strain evidence="2 3">PLY_AMNH</strain>
    </source>
</reference>
<feature type="signal peptide" evidence="1">
    <location>
        <begin position="1"/>
        <end position="21"/>
    </location>
</feature>
<evidence type="ECO:0000313" key="3">
    <source>
        <dbReference type="Proteomes" id="UP001190700"/>
    </source>
</evidence>
<dbReference type="AlphaFoldDB" id="A0AAE0BV24"/>
<feature type="chain" id="PRO_5042140895" evidence="1">
    <location>
        <begin position="22"/>
        <end position="190"/>
    </location>
</feature>
<name>A0AAE0BV24_9CHLO</name>
<accession>A0AAE0BV24</accession>
<keyword evidence="1" id="KW-0732">Signal</keyword>
<dbReference type="EMBL" id="LGRX02033150">
    <property type="protein sequence ID" value="KAK3242594.1"/>
    <property type="molecule type" value="Genomic_DNA"/>
</dbReference>
<protein>
    <submittedName>
        <fullName evidence="2">Uncharacterized protein</fullName>
    </submittedName>
</protein>
<comment type="caution">
    <text evidence="2">The sequence shown here is derived from an EMBL/GenBank/DDBJ whole genome shotgun (WGS) entry which is preliminary data.</text>
</comment>
<proteinExistence type="predicted"/>
<evidence type="ECO:0000313" key="2">
    <source>
        <dbReference type="EMBL" id="KAK3242594.1"/>
    </source>
</evidence>
<gene>
    <name evidence="2" type="ORF">CYMTET_47753</name>
</gene>
<sequence length="190" mass="21258">MRVRFLCLALLVAPCPTVSTTYEVDYGFFQIELCPQDSLNVTWTGRHNIAETQTAACASEQIAIIEGYHDYGYEINLSADTLLSDTPGQTRYFITKLTPNHAVRCAPGLTSPLPYDGARPTRWWHVAAIGLRVKHPVLRTAYVNLQTDNYCEDDMVLESGAVIETWDGRGAGDARPHFYTDEGDRVKCRV</sequence>
<dbReference type="Proteomes" id="UP001190700">
    <property type="component" value="Unassembled WGS sequence"/>
</dbReference>
<evidence type="ECO:0000256" key="1">
    <source>
        <dbReference type="SAM" id="SignalP"/>
    </source>
</evidence>